<proteinExistence type="predicted"/>
<reference evidence="1" key="1">
    <citation type="submission" date="2022-08" db="EMBL/GenBank/DDBJ databases">
        <title>Genome analysis of Corynebacteriales strain.</title>
        <authorList>
            <person name="Lee S.D."/>
        </authorList>
    </citation>
    <scope>NUCLEOTIDE SEQUENCE</scope>
    <source>
        <strain evidence="1">D3-21</strain>
    </source>
</reference>
<accession>A0A9X4RER0</accession>
<name>A0A9X4RER0_9ACTN</name>
<evidence type="ECO:0000313" key="2">
    <source>
        <dbReference type="Proteomes" id="UP001152755"/>
    </source>
</evidence>
<gene>
    <name evidence="1" type="ORF">NVS88_14900</name>
</gene>
<dbReference type="RefSeq" id="WP_277833393.1">
    <property type="nucleotide sequence ID" value="NZ_JAAIVF010000004.1"/>
</dbReference>
<sequence length="236" mass="24480">MTRPAEALTAPDAEAPIPDLVGNILGASQYISPSYWFNEVATRMCHTDPMSWISEQFAGDWESVQKASVALNNLSTFSSDYSGALTTGTADLLHEGEGHAADEAGQYFATYARDLESQAKAIGQIADQVRQQALGMYEASNAVKDLWGTLFDMILTAAISMAAAVFTGGVGAVVGGGATLAEIAAAAKVWSNIVEVTGEAWTGAQGSVGLIAGYLGGMQTISVPALPSVAYDHPGV</sequence>
<dbReference type="AlphaFoldDB" id="A0A9X4RER0"/>
<evidence type="ECO:0000313" key="1">
    <source>
        <dbReference type="EMBL" id="MDG3015848.1"/>
    </source>
</evidence>
<protein>
    <submittedName>
        <fullName evidence="1">Uncharacterized protein</fullName>
    </submittedName>
</protein>
<comment type="caution">
    <text evidence="1">The sequence shown here is derived from an EMBL/GenBank/DDBJ whole genome shotgun (WGS) entry which is preliminary data.</text>
</comment>
<dbReference type="EMBL" id="JANRHA010000010">
    <property type="protein sequence ID" value="MDG3015848.1"/>
    <property type="molecule type" value="Genomic_DNA"/>
</dbReference>
<dbReference type="Proteomes" id="UP001152755">
    <property type="component" value="Unassembled WGS sequence"/>
</dbReference>
<organism evidence="1 2">
    <name type="scientific">Speluncibacter jeojiensis</name>
    <dbReference type="NCBI Taxonomy" id="2710754"/>
    <lineage>
        <taxon>Bacteria</taxon>
        <taxon>Bacillati</taxon>
        <taxon>Actinomycetota</taxon>
        <taxon>Actinomycetes</taxon>
        <taxon>Mycobacteriales</taxon>
        <taxon>Speluncibacteraceae</taxon>
        <taxon>Speluncibacter</taxon>
    </lineage>
</organism>
<keyword evidence="2" id="KW-1185">Reference proteome</keyword>